<evidence type="ECO:0000259" key="4">
    <source>
        <dbReference type="Pfam" id="PF04577"/>
    </source>
</evidence>
<accession>A0A160T167</accession>
<evidence type="ECO:0000256" key="3">
    <source>
        <dbReference type="ARBA" id="ARBA00023180"/>
    </source>
</evidence>
<evidence type="ECO:0000256" key="2">
    <source>
        <dbReference type="ARBA" id="ARBA00022679"/>
    </source>
</evidence>
<dbReference type="Proteomes" id="UP000215027">
    <property type="component" value="Chromosome I"/>
</dbReference>
<dbReference type="EMBL" id="LN890655">
    <property type="protein sequence ID" value="CUS02879.2"/>
    <property type="molecule type" value="Genomic_DNA"/>
</dbReference>
<organism evidence="5 6">
    <name type="scientific">Candidatus Promineifilum breve</name>
    <dbReference type="NCBI Taxonomy" id="1806508"/>
    <lineage>
        <taxon>Bacteria</taxon>
        <taxon>Bacillati</taxon>
        <taxon>Chloroflexota</taxon>
        <taxon>Ardenticatenia</taxon>
        <taxon>Candidatus Promineifilales</taxon>
        <taxon>Candidatus Promineifilaceae</taxon>
        <taxon>Candidatus Promineifilum</taxon>
    </lineage>
</organism>
<dbReference type="GO" id="GO:0016757">
    <property type="term" value="F:glycosyltransferase activity"/>
    <property type="evidence" value="ECO:0007669"/>
    <property type="project" value="UniProtKB-KW"/>
</dbReference>
<gene>
    <name evidence="5" type="ORF">CFX0092_A1001</name>
</gene>
<dbReference type="PANTHER" id="PTHR20961">
    <property type="entry name" value="GLYCOSYLTRANSFERASE"/>
    <property type="match status" value="1"/>
</dbReference>
<protein>
    <recommendedName>
        <fullName evidence="4">Glycosyltransferase 61 catalytic domain-containing protein</fullName>
    </recommendedName>
</protein>
<keyword evidence="2" id="KW-0808">Transferase</keyword>
<evidence type="ECO:0000313" key="5">
    <source>
        <dbReference type="EMBL" id="CUS02879.2"/>
    </source>
</evidence>
<keyword evidence="6" id="KW-1185">Reference proteome</keyword>
<dbReference type="RefSeq" id="WP_157912905.1">
    <property type="nucleotide sequence ID" value="NZ_LN890655.1"/>
</dbReference>
<reference evidence="5" key="1">
    <citation type="submission" date="2016-01" db="EMBL/GenBank/DDBJ databases">
        <authorList>
            <person name="Mcilroy J.S."/>
            <person name="Karst M S."/>
            <person name="Albertsen M."/>
        </authorList>
    </citation>
    <scope>NUCLEOTIDE SEQUENCE</scope>
    <source>
        <strain evidence="5">Cfx-K</strain>
    </source>
</reference>
<dbReference type="AlphaFoldDB" id="A0A160T167"/>
<evidence type="ECO:0000256" key="1">
    <source>
        <dbReference type="ARBA" id="ARBA00022676"/>
    </source>
</evidence>
<keyword evidence="3" id="KW-0325">Glycoprotein</keyword>
<dbReference type="InterPro" id="IPR049625">
    <property type="entry name" value="Glyco_transf_61_cat"/>
</dbReference>
<dbReference type="InterPro" id="IPR007657">
    <property type="entry name" value="Glycosyltransferase_61"/>
</dbReference>
<name>A0A160T167_9CHLR</name>
<dbReference type="OrthoDB" id="1156086at2"/>
<feature type="domain" description="Glycosyltransferase 61 catalytic" evidence="4">
    <location>
        <begin position="151"/>
        <end position="320"/>
    </location>
</feature>
<dbReference type="KEGG" id="pbf:CFX0092_A1001"/>
<dbReference type="Pfam" id="PF04577">
    <property type="entry name" value="Glyco_transf_61"/>
    <property type="match status" value="1"/>
</dbReference>
<keyword evidence="1" id="KW-0328">Glycosyltransferase</keyword>
<sequence>MFRQLITNLDRASGGRLRRTADRAELPAYAGPVVSLCGGRAEAAGIEEFTVLQPVRAVRLDDERQRAFLARQTAVPNVDGAFQTEEAFRATLREVTFDPHSGAVWAADGALVLDSIKNAGRLKHVAATPIAPGTLAGAYSSIAGPISGNVFHWFIESLPRLHSLSSYPEPITLLMPDGLPADRRQQLAACLPPDVTVRFIPANRRVRVERFVLPSFLTTQWDFAYPPHNHLAHVRDRLIGAAGLPPRLVPGERIYILRDRARVRRVINEAAVVELLQTRGFRPYRLEELPFADQVRLFRDAEMVIAPHGAGLANLLFAPPVPVLEFASRAVTPVYFFLTLALGQEYRYLYPLELVDNEPLPGPSDGPLYSAARDLDLTVDLDALRAIVDEWS</sequence>
<evidence type="ECO:0000313" key="6">
    <source>
        <dbReference type="Proteomes" id="UP000215027"/>
    </source>
</evidence>
<proteinExistence type="predicted"/>